<organism evidence="8 9">
    <name type="scientific">Durusdinium trenchii</name>
    <dbReference type="NCBI Taxonomy" id="1381693"/>
    <lineage>
        <taxon>Eukaryota</taxon>
        <taxon>Sar</taxon>
        <taxon>Alveolata</taxon>
        <taxon>Dinophyceae</taxon>
        <taxon>Suessiales</taxon>
        <taxon>Symbiodiniaceae</taxon>
        <taxon>Durusdinium</taxon>
    </lineage>
</organism>
<evidence type="ECO:0000256" key="1">
    <source>
        <dbReference type="ARBA" id="ARBA00004370"/>
    </source>
</evidence>
<name>A0ABP0MQC8_9DINO</name>
<dbReference type="PANTHER" id="PTHR45667">
    <property type="entry name" value="S-ADENOSYLMETHIONINE MITOCHONDRIAL CARRIER PROTEIN"/>
    <property type="match status" value="1"/>
</dbReference>
<comment type="similarity">
    <text evidence="2">Belongs to the mitochondrial carrier (TC 2.A.29) family.</text>
</comment>
<evidence type="ECO:0000313" key="9">
    <source>
        <dbReference type="Proteomes" id="UP001642464"/>
    </source>
</evidence>
<dbReference type="Proteomes" id="UP001642464">
    <property type="component" value="Unassembled WGS sequence"/>
</dbReference>
<protein>
    <submittedName>
        <fullName evidence="8">Chloroplastic</fullName>
    </submittedName>
</protein>
<sequence length="318" mass="35207">MFRSKARRYGLAKPMPSMVRALAFSAAFSLVVWLSGMNPVISSDQIELNLEPVHPPSETLDLETKPEKQWSPKAMVAPVLDKVAAIKVDSDTEDEYWVFDQLPFKNFKLRILRKETSMLEVLISGFLAGFVVELTNALLLHPIDTFKTRLQRGSGVVTPDPSLLYQRLFDGLGPVLATVPALSVFWAVKDIVRKSLILLVRAKLPAPVADVVSSTFASACGEAVFLAVKTPGQVLKIELQAAVLEEDAVRQRFSDEDTSYSSRCSELDPYALWEESLRSFPILCTVDVPQVAMRTAVFVALHDSAFVPGGPWSDPWQN</sequence>
<keyword evidence="5" id="KW-0677">Repeat</keyword>
<dbReference type="Gene3D" id="1.50.40.10">
    <property type="entry name" value="Mitochondrial carrier domain"/>
    <property type="match status" value="1"/>
</dbReference>
<evidence type="ECO:0000256" key="3">
    <source>
        <dbReference type="ARBA" id="ARBA00022448"/>
    </source>
</evidence>
<keyword evidence="3" id="KW-0813">Transport</keyword>
<reference evidence="8 9" key="1">
    <citation type="submission" date="2024-02" db="EMBL/GenBank/DDBJ databases">
        <authorList>
            <person name="Chen Y."/>
            <person name="Shah S."/>
            <person name="Dougan E. K."/>
            <person name="Thang M."/>
            <person name="Chan C."/>
        </authorList>
    </citation>
    <scope>NUCLEOTIDE SEQUENCE [LARGE SCALE GENOMIC DNA]</scope>
</reference>
<dbReference type="EMBL" id="CAXAMM010023313">
    <property type="protein sequence ID" value="CAK9053423.1"/>
    <property type="molecule type" value="Genomic_DNA"/>
</dbReference>
<keyword evidence="9" id="KW-1185">Reference proteome</keyword>
<evidence type="ECO:0000313" key="8">
    <source>
        <dbReference type="EMBL" id="CAK9053423.1"/>
    </source>
</evidence>
<dbReference type="SUPFAM" id="SSF103506">
    <property type="entry name" value="Mitochondrial carrier"/>
    <property type="match status" value="1"/>
</dbReference>
<evidence type="ECO:0000256" key="7">
    <source>
        <dbReference type="ARBA" id="ARBA00023136"/>
    </source>
</evidence>
<proteinExistence type="inferred from homology"/>
<keyword evidence="4" id="KW-0812">Transmembrane</keyword>
<accession>A0ABP0MQC8</accession>
<evidence type="ECO:0000256" key="6">
    <source>
        <dbReference type="ARBA" id="ARBA00022989"/>
    </source>
</evidence>
<evidence type="ECO:0000256" key="4">
    <source>
        <dbReference type="ARBA" id="ARBA00022692"/>
    </source>
</evidence>
<gene>
    <name evidence="8" type="ORF">SCF082_LOCUS29088</name>
</gene>
<keyword evidence="7" id="KW-0472">Membrane</keyword>
<evidence type="ECO:0000256" key="5">
    <source>
        <dbReference type="ARBA" id="ARBA00022737"/>
    </source>
</evidence>
<keyword evidence="6" id="KW-1133">Transmembrane helix</keyword>
<comment type="subcellular location">
    <subcellularLocation>
        <location evidence="1">Membrane</location>
    </subcellularLocation>
</comment>
<comment type="caution">
    <text evidence="8">The sequence shown here is derived from an EMBL/GenBank/DDBJ whole genome shotgun (WGS) entry which is preliminary data.</text>
</comment>
<evidence type="ECO:0000256" key="2">
    <source>
        <dbReference type="ARBA" id="ARBA00006375"/>
    </source>
</evidence>
<dbReference type="InterPro" id="IPR023395">
    <property type="entry name" value="MCP_dom_sf"/>
</dbReference>